<dbReference type="AlphaFoldDB" id="A0A8T2Q3U8"/>
<feature type="compositionally biased region" description="Basic and acidic residues" evidence="1">
    <location>
        <begin position="24"/>
        <end position="45"/>
    </location>
</feature>
<reference evidence="2" key="1">
    <citation type="submission" date="2021-08" db="EMBL/GenBank/DDBJ databases">
        <title>WGS assembly of Ceratopteris richardii.</title>
        <authorList>
            <person name="Marchant D.B."/>
            <person name="Chen G."/>
            <person name="Jenkins J."/>
            <person name="Shu S."/>
            <person name="Leebens-Mack J."/>
            <person name="Grimwood J."/>
            <person name="Schmutz J."/>
            <person name="Soltis P."/>
            <person name="Soltis D."/>
            <person name="Chen Z.-H."/>
        </authorList>
    </citation>
    <scope>NUCLEOTIDE SEQUENCE</scope>
    <source>
        <strain evidence="2">Whitten #5841</strain>
        <tissue evidence="2">Leaf</tissue>
    </source>
</reference>
<organism evidence="2 3">
    <name type="scientific">Ceratopteris richardii</name>
    <name type="common">Triangle waterfern</name>
    <dbReference type="NCBI Taxonomy" id="49495"/>
    <lineage>
        <taxon>Eukaryota</taxon>
        <taxon>Viridiplantae</taxon>
        <taxon>Streptophyta</taxon>
        <taxon>Embryophyta</taxon>
        <taxon>Tracheophyta</taxon>
        <taxon>Polypodiopsida</taxon>
        <taxon>Polypodiidae</taxon>
        <taxon>Polypodiales</taxon>
        <taxon>Pteridineae</taxon>
        <taxon>Pteridaceae</taxon>
        <taxon>Parkerioideae</taxon>
        <taxon>Ceratopteris</taxon>
    </lineage>
</organism>
<evidence type="ECO:0000313" key="3">
    <source>
        <dbReference type="Proteomes" id="UP000825935"/>
    </source>
</evidence>
<gene>
    <name evidence="2" type="ORF">KP509_38G052100</name>
</gene>
<proteinExistence type="predicted"/>
<dbReference type="EMBL" id="CM035443">
    <property type="protein sequence ID" value="KAH7278677.1"/>
    <property type="molecule type" value="Genomic_DNA"/>
</dbReference>
<dbReference type="Proteomes" id="UP000825935">
    <property type="component" value="Chromosome 38"/>
</dbReference>
<name>A0A8T2Q3U8_CERRI</name>
<feature type="region of interest" description="Disordered" evidence="1">
    <location>
        <begin position="24"/>
        <end position="56"/>
    </location>
</feature>
<evidence type="ECO:0000256" key="1">
    <source>
        <dbReference type="SAM" id="MobiDB-lite"/>
    </source>
</evidence>
<accession>A0A8T2Q3U8</accession>
<evidence type="ECO:0000313" key="2">
    <source>
        <dbReference type="EMBL" id="KAH7278677.1"/>
    </source>
</evidence>
<keyword evidence="3" id="KW-1185">Reference proteome</keyword>
<sequence length="241" mass="26209">MEDCVVDAANSGIKSVRLCSEQMDHDRAAKKSRLEPERLCEDDKGGNQNGNNVAEGEVSGLSDNDIMHTVNGDQKLPSAVSYAVEFASSIKYSIDGEDSASMRVQKFSEESYNEDIRKSNCIQAASCGHSPVDLGHSNRDLSSTHKRETERHSEEIFCSAENSVCTHPLATASSTGNALKDSEVSPFLKDNAEGDRLICTDNRRVHSQVSLNPIAEKSIDGHHFTYASTRSPSKGATSKQI</sequence>
<protein>
    <submittedName>
        <fullName evidence="2">Uncharacterized protein</fullName>
    </submittedName>
</protein>
<comment type="caution">
    <text evidence="2">The sequence shown here is derived from an EMBL/GenBank/DDBJ whole genome shotgun (WGS) entry which is preliminary data.</text>
</comment>